<evidence type="ECO:0000313" key="1">
    <source>
        <dbReference type="Proteomes" id="UP000887563"/>
    </source>
</evidence>
<reference evidence="2" key="1">
    <citation type="submission" date="2022-11" db="UniProtKB">
        <authorList>
            <consortium name="WormBaseParasite"/>
        </authorList>
    </citation>
    <scope>IDENTIFICATION</scope>
</reference>
<dbReference type="WBParaSite" id="Minc3s00035g02080">
    <property type="protein sequence ID" value="Minc3s00035g02080"/>
    <property type="gene ID" value="Minc3s00035g02080"/>
</dbReference>
<organism evidence="1 2">
    <name type="scientific">Meloidogyne incognita</name>
    <name type="common">Southern root-knot nematode worm</name>
    <name type="synonym">Oxyuris incognita</name>
    <dbReference type="NCBI Taxonomy" id="6306"/>
    <lineage>
        <taxon>Eukaryota</taxon>
        <taxon>Metazoa</taxon>
        <taxon>Ecdysozoa</taxon>
        <taxon>Nematoda</taxon>
        <taxon>Chromadorea</taxon>
        <taxon>Rhabditida</taxon>
        <taxon>Tylenchina</taxon>
        <taxon>Tylenchomorpha</taxon>
        <taxon>Tylenchoidea</taxon>
        <taxon>Meloidogynidae</taxon>
        <taxon>Meloidogyninae</taxon>
        <taxon>Meloidogyne</taxon>
        <taxon>Meloidogyne incognita group</taxon>
    </lineage>
</organism>
<evidence type="ECO:0000313" key="2">
    <source>
        <dbReference type="WBParaSite" id="Minc3s00035g02080"/>
    </source>
</evidence>
<name>A0A914KKW0_MELIC</name>
<keyword evidence="1" id="KW-1185">Reference proteome</keyword>
<sequence>MPACLNYRSVNVPIEALGVYSSMGPIGWASIRAWSSIGAGLLLDMKIEALGYED</sequence>
<dbReference type="AlphaFoldDB" id="A0A914KKW0"/>
<accession>A0A914KKW0</accession>
<proteinExistence type="predicted"/>
<dbReference type="Proteomes" id="UP000887563">
    <property type="component" value="Unplaced"/>
</dbReference>
<protein>
    <submittedName>
        <fullName evidence="2">Uncharacterized protein</fullName>
    </submittedName>
</protein>